<dbReference type="CDD" id="cd07103">
    <property type="entry name" value="ALDH_F5_SSADH_GabD"/>
    <property type="match status" value="1"/>
</dbReference>
<dbReference type="PROSITE" id="PS00070">
    <property type="entry name" value="ALDEHYDE_DEHYDR_CYS"/>
    <property type="match status" value="1"/>
</dbReference>
<proteinExistence type="inferred from homology"/>
<dbReference type="PANTHER" id="PTHR43353:SF5">
    <property type="entry name" value="SUCCINATE-SEMIALDEHYDE DEHYDROGENASE, MITOCHONDRIAL"/>
    <property type="match status" value="1"/>
</dbReference>
<dbReference type="SUPFAM" id="SSF53720">
    <property type="entry name" value="ALDH-like"/>
    <property type="match status" value="1"/>
</dbReference>
<dbReference type="InterPro" id="IPR016160">
    <property type="entry name" value="Ald_DH_CS_CYS"/>
</dbReference>
<evidence type="ECO:0000256" key="1">
    <source>
        <dbReference type="ARBA" id="ARBA00009986"/>
    </source>
</evidence>
<evidence type="ECO:0000256" key="2">
    <source>
        <dbReference type="ARBA" id="ARBA00023002"/>
    </source>
</evidence>
<dbReference type="AlphaFoldDB" id="A0AAX0S0Y1"/>
<comment type="similarity">
    <text evidence="1">Belongs to the aldehyde dehydrogenase family.</text>
</comment>
<dbReference type="InterPro" id="IPR016161">
    <property type="entry name" value="Ald_DH/histidinol_DH"/>
</dbReference>
<dbReference type="FunFam" id="3.40.605.10:FF:000005">
    <property type="entry name" value="Succinate-semialdehyde dehydrogenase I"/>
    <property type="match status" value="1"/>
</dbReference>
<dbReference type="GO" id="GO:0009450">
    <property type="term" value="P:gamma-aminobutyric acid catabolic process"/>
    <property type="evidence" value="ECO:0007669"/>
    <property type="project" value="TreeGrafter"/>
</dbReference>
<dbReference type="InterPro" id="IPR016162">
    <property type="entry name" value="Ald_DH_N"/>
</dbReference>
<dbReference type="FunFam" id="3.40.309.10:FF:000004">
    <property type="entry name" value="Succinate-semialdehyde dehydrogenase I"/>
    <property type="match status" value="1"/>
</dbReference>
<dbReference type="EMBL" id="NUEQ01000023">
    <property type="protein sequence ID" value="PEJ32775.1"/>
    <property type="molecule type" value="Genomic_DNA"/>
</dbReference>
<organism evidence="4 5">
    <name type="scientific">Peribacillus butanolivorans</name>
    <dbReference type="NCBI Taxonomy" id="421767"/>
    <lineage>
        <taxon>Bacteria</taxon>
        <taxon>Bacillati</taxon>
        <taxon>Bacillota</taxon>
        <taxon>Bacilli</taxon>
        <taxon>Bacillales</taxon>
        <taxon>Bacillaceae</taxon>
        <taxon>Peribacillus</taxon>
    </lineage>
</organism>
<dbReference type="EC" id="1.2.1.16" evidence="4"/>
<name>A0AAX0S0Y1_9BACI</name>
<evidence type="ECO:0000313" key="5">
    <source>
        <dbReference type="Proteomes" id="UP000220106"/>
    </source>
</evidence>
<dbReference type="InterPro" id="IPR016163">
    <property type="entry name" value="Ald_DH_C"/>
</dbReference>
<keyword evidence="2 4" id="KW-0560">Oxidoreductase</keyword>
<dbReference type="Gene3D" id="3.40.605.10">
    <property type="entry name" value="Aldehyde Dehydrogenase, Chain A, domain 1"/>
    <property type="match status" value="1"/>
</dbReference>
<dbReference type="Gene3D" id="3.40.309.10">
    <property type="entry name" value="Aldehyde Dehydrogenase, Chain A, domain 2"/>
    <property type="match status" value="1"/>
</dbReference>
<dbReference type="InterPro" id="IPR050740">
    <property type="entry name" value="Aldehyde_DH_Superfamily"/>
</dbReference>
<dbReference type="RefSeq" id="WP_098176212.1">
    <property type="nucleotide sequence ID" value="NZ_NUEQ01000023.1"/>
</dbReference>
<dbReference type="GO" id="GO:0004777">
    <property type="term" value="F:succinate-semialdehyde dehydrogenase (NAD+) activity"/>
    <property type="evidence" value="ECO:0007669"/>
    <property type="project" value="TreeGrafter"/>
</dbReference>
<dbReference type="Proteomes" id="UP000220106">
    <property type="component" value="Unassembled WGS sequence"/>
</dbReference>
<evidence type="ECO:0000259" key="3">
    <source>
        <dbReference type="Pfam" id="PF00171"/>
    </source>
</evidence>
<sequence>MYINGEWLETDQVFEVNNPATGEMAGTVYFAGEEETNLAIQAAEKAFPQWAALTAEQRSSYLWRIVEKLGEKREEIAQIITKEMGKTIHHARQEVGSAIAFFQWYAEEARRIYGDIISPSIANKRIQVIRQPIGVVGAITPWNFPLSMAARKLGPALATGCTVILRPSREAPLSSVALFKIFDEIGLPKGVANLVIGQSGPIVNTIMNSSIVKKVSFTGSTEVGKILIGQSAKTVKRVSMELGGHAPFIVFDDADIDLAVEGLVKSKFGSNGQQCICPNRIYVQDKAYEEFAEKLKEKVQNIKVGNGLDEQNEMGPLVNAGAIEKVQEQVDDAVQLGAYILNGGKRLSDGNYSNGNFYDPTVLSNVTDNMLITREETFGPVIPLLRFSSEEEVIERANAIEYGLASYFYTKDLSRKYRVSEQLEYGMVGVNDAIPFAVQAPFGGVKESGMGREGGKYGLDDYLDTKMISVQI</sequence>
<feature type="domain" description="Aldehyde dehydrogenase" evidence="3">
    <location>
        <begin position="7"/>
        <end position="468"/>
    </location>
</feature>
<dbReference type="FunFam" id="3.40.605.10:FF:000026">
    <property type="entry name" value="Aldehyde dehydrogenase, putative"/>
    <property type="match status" value="1"/>
</dbReference>
<comment type="caution">
    <text evidence="4">The sequence shown here is derived from an EMBL/GenBank/DDBJ whole genome shotgun (WGS) entry which is preliminary data.</text>
</comment>
<reference evidence="4 5" key="1">
    <citation type="submission" date="2017-09" db="EMBL/GenBank/DDBJ databases">
        <title>Large-scale bioinformatics analysis of Bacillus genomes uncovers conserved roles of natural products in bacterial physiology.</title>
        <authorList>
            <consortium name="Agbiome Team Llc"/>
            <person name="Bleich R.M."/>
            <person name="Kirk G.J."/>
            <person name="Santa Maria K.C."/>
            <person name="Allen S.E."/>
            <person name="Farag S."/>
            <person name="Shank E.A."/>
            <person name="Bowers A."/>
        </authorList>
    </citation>
    <scope>NUCLEOTIDE SEQUENCE [LARGE SCALE GENOMIC DNA]</scope>
    <source>
        <strain evidence="4 5">AFS003229</strain>
    </source>
</reference>
<evidence type="ECO:0000313" key="4">
    <source>
        <dbReference type="EMBL" id="PEJ32775.1"/>
    </source>
</evidence>
<dbReference type="InterPro" id="IPR015590">
    <property type="entry name" value="Aldehyde_DH_dom"/>
</dbReference>
<accession>A0AAX0S0Y1</accession>
<gene>
    <name evidence="4" type="primary">gabD</name>
    <name evidence="4" type="ORF">CN689_13090</name>
</gene>
<protein>
    <submittedName>
        <fullName evidence="4">Succinate-semialdehyde dehydrogenase (NADP(+))</fullName>
        <ecNumber evidence="4">1.2.1.16</ecNumber>
    </submittedName>
</protein>
<dbReference type="Pfam" id="PF00171">
    <property type="entry name" value="Aldedh"/>
    <property type="match status" value="1"/>
</dbReference>
<dbReference type="PANTHER" id="PTHR43353">
    <property type="entry name" value="SUCCINATE-SEMIALDEHYDE DEHYDROGENASE, MITOCHONDRIAL"/>
    <property type="match status" value="1"/>
</dbReference>